<keyword evidence="7 8" id="KW-0998">Cell outer membrane</keyword>
<dbReference type="InterPro" id="IPR039426">
    <property type="entry name" value="TonB-dep_rcpt-like"/>
</dbReference>
<dbReference type="KEGG" id="ssei:FJR45_02070"/>
<dbReference type="PANTHER" id="PTHR30069">
    <property type="entry name" value="TONB-DEPENDENT OUTER MEMBRANE RECEPTOR"/>
    <property type="match status" value="1"/>
</dbReference>
<dbReference type="Proteomes" id="UP000593719">
    <property type="component" value="Chromosome"/>
</dbReference>
<keyword evidence="5 9" id="KW-0798">TonB box</keyword>
<dbReference type="InterPro" id="IPR000531">
    <property type="entry name" value="Beta-barrel_TonB"/>
</dbReference>
<name>A0A7M1AZD2_9BACT</name>
<dbReference type="Gene3D" id="2.170.130.10">
    <property type="entry name" value="TonB-dependent receptor, plug domain"/>
    <property type="match status" value="1"/>
</dbReference>
<evidence type="ECO:0000256" key="3">
    <source>
        <dbReference type="ARBA" id="ARBA00022452"/>
    </source>
</evidence>
<dbReference type="Pfam" id="PF07715">
    <property type="entry name" value="Plug"/>
    <property type="match status" value="1"/>
</dbReference>
<dbReference type="InterPro" id="IPR036942">
    <property type="entry name" value="Beta-barrel_TonB_sf"/>
</dbReference>
<evidence type="ECO:0000256" key="9">
    <source>
        <dbReference type="RuleBase" id="RU003357"/>
    </source>
</evidence>
<evidence type="ECO:0000256" key="4">
    <source>
        <dbReference type="ARBA" id="ARBA00022692"/>
    </source>
</evidence>
<keyword evidence="10" id="KW-0732">Signal</keyword>
<gene>
    <name evidence="13" type="ORF">FJR45_02070</name>
</gene>
<dbReference type="GO" id="GO:0015344">
    <property type="term" value="F:siderophore uptake transmembrane transporter activity"/>
    <property type="evidence" value="ECO:0007669"/>
    <property type="project" value="TreeGrafter"/>
</dbReference>
<feature type="domain" description="TonB-dependent receptor-like beta-barrel" evidence="11">
    <location>
        <begin position="250"/>
        <end position="624"/>
    </location>
</feature>
<dbReference type="RefSeq" id="WP_193151125.1">
    <property type="nucleotide sequence ID" value="NZ_CP041235.1"/>
</dbReference>
<keyword evidence="2 8" id="KW-0813">Transport</keyword>
<dbReference type="GO" id="GO:0044718">
    <property type="term" value="P:siderophore transmembrane transport"/>
    <property type="evidence" value="ECO:0007669"/>
    <property type="project" value="TreeGrafter"/>
</dbReference>
<dbReference type="InterPro" id="IPR037066">
    <property type="entry name" value="Plug_dom_sf"/>
</dbReference>
<dbReference type="Gene3D" id="2.40.170.20">
    <property type="entry name" value="TonB-dependent receptor, beta-barrel domain"/>
    <property type="match status" value="1"/>
</dbReference>
<comment type="subcellular location">
    <subcellularLocation>
        <location evidence="1 8">Cell outer membrane</location>
        <topology evidence="1 8">Multi-pass membrane protein</topology>
    </subcellularLocation>
</comment>
<evidence type="ECO:0000256" key="10">
    <source>
        <dbReference type="SAM" id="SignalP"/>
    </source>
</evidence>
<evidence type="ECO:0000313" key="13">
    <source>
        <dbReference type="EMBL" id="QOP42800.1"/>
    </source>
</evidence>
<dbReference type="EMBL" id="CP041235">
    <property type="protein sequence ID" value="QOP42800.1"/>
    <property type="molecule type" value="Genomic_DNA"/>
</dbReference>
<evidence type="ECO:0000313" key="14">
    <source>
        <dbReference type="Proteomes" id="UP000593719"/>
    </source>
</evidence>
<dbReference type="Pfam" id="PF00593">
    <property type="entry name" value="TonB_dep_Rec_b-barrel"/>
    <property type="match status" value="1"/>
</dbReference>
<keyword evidence="4 8" id="KW-0812">Transmembrane</keyword>
<evidence type="ECO:0000256" key="1">
    <source>
        <dbReference type="ARBA" id="ARBA00004571"/>
    </source>
</evidence>
<dbReference type="PANTHER" id="PTHR30069:SF49">
    <property type="entry name" value="OUTER MEMBRANE PROTEIN C"/>
    <property type="match status" value="1"/>
</dbReference>
<feature type="signal peptide" evidence="10">
    <location>
        <begin position="1"/>
        <end position="17"/>
    </location>
</feature>
<dbReference type="GO" id="GO:0009279">
    <property type="term" value="C:cell outer membrane"/>
    <property type="evidence" value="ECO:0007669"/>
    <property type="project" value="UniProtKB-SubCell"/>
</dbReference>
<dbReference type="InterPro" id="IPR012910">
    <property type="entry name" value="Plug_dom"/>
</dbReference>
<evidence type="ECO:0000259" key="11">
    <source>
        <dbReference type="Pfam" id="PF00593"/>
    </source>
</evidence>
<evidence type="ECO:0000259" key="12">
    <source>
        <dbReference type="Pfam" id="PF07715"/>
    </source>
</evidence>
<evidence type="ECO:0000256" key="7">
    <source>
        <dbReference type="ARBA" id="ARBA00023237"/>
    </source>
</evidence>
<keyword evidence="6 8" id="KW-0472">Membrane</keyword>
<comment type="similarity">
    <text evidence="8 9">Belongs to the TonB-dependent receptor family.</text>
</comment>
<reference evidence="13 14" key="1">
    <citation type="submission" date="2019-06" db="EMBL/GenBank/DDBJ databases">
        <title>Sulfurimonas gotlandica sp. nov., a chemoautotrophic and psychrotolerant epsilonproteobacterium isolated from a pelagic redoxcline, and an emended description of the genus Sulfurimonas.</title>
        <authorList>
            <person name="Wang S."/>
            <person name="Jiang L."/>
            <person name="Shao Z."/>
        </authorList>
    </citation>
    <scope>NUCLEOTIDE SEQUENCE [LARGE SCALE GENOMIC DNA]</scope>
    <source>
        <strain evidence="13 14">S2-6</strain>
    </source>
</reference>
<organism evidence="13 14">
    <name type="scientific">Sulfurimonas sediminis</name>
    <dbReference type="NCBI Taxonomy" id="2590020"/>
    <lineage>
        <taxon>Bacteria</taxon>
        <taxon>Pseudomonadati</taxon>
        <taxon>Campylobacterota</taxon>
        <taxon>Epsilonproteobacteria</taxon>
        <taxon>Campylobacterales</taxon>
        <taxon>Sulfurimonadaceae</taxon>
        <taxon>Sulfurimonas</taxon>
    </lineage>
</organism>
<keyword evidence="14" id="KW-1185">Reference proteome</keyword>
<evidence type="ECO:0000256" key="2">
    <source>
        <dbReference type="ARBA" id="ARBA00022448"/>
    </source>
</evidence>
<evidence type="ECO:0000256" key="6">
    <source>
        <dbReference type="ARBA" id="ARBA00023136"/>
    </source>
</evidence>
<dbReference type="AlphaFoldDB" id="A0A7M1AZD2"/>
<dbReference type="SUPFAM" id="SSF56935">
    <property type="entry name" value="Porins"/>
    <property type="match status" value="1"/>
</dbReference>
<evidence type="ECO:0000256" key="8">
    <source>
        <dbReference type="PROSITE-ProRule" id="PRU01360"/>
    </source>
</evidence>
<proteinExistence type="inferred from homology"/>
<sequence>MKKTITLSLLVFSSLYASEIELAPISVESTTLTEVAQNAQVSADVAQALADSVPSIDMSRRSGIANDIFIRGQKRDNISVEVDGTKIYGACPNRMDPPVSHIVANQIDSIEIITGPYDVTTYGNLSGGVKIKTKQPTKDFKASVNLGFGSWNYKKFGASASGGNDFIRMTATVSTESSDQYHDGNGDTLAQQIDKYQAANSTTLVGSKDPRLQPAYYDMPAYTKKSAMAKAFITTAKDQELRLSVTANRSDNVLYANSKMDALYDDSNIYSVEYNIDNVAKGYKNINLQYYHSDVDHPMGTNYRNSALATGNIKNWLTTNLDGIKLKNSFDINSYKLLIGLDASNRKWDGHYEKNDSAALMGYKKSIDNAVTKNTALFAKLDKNFGAFSLSLGARVDDTIITNDSYQDNNYHSVGANILGTYSLNQKNKIFFGIGQAYRVPDARELYFFSSMGNLVGTPDLKNVRNQEIDLGYEINNDSFEFKIKTFYSKLKDYIYIQKGVAVNAFQNIDAYIYGGEASASVYLSDDISLDMSAAYKRGKKDAPLAGQTNTNLADIAPLEGKIALNYEYANRSMATIDTMMRKRWTQIDDENGEQVLAGWAILNAKIKHAVNKKFDFTVGMNNILNKTYARSNTYADLVLITGGTTDIMLMNEPGRYIYTNLDFNF</sequence>
<evidence type="ECO:0000256" key="5">
    <source>
        <dbReference type="ARBA" id="ARBA00023077"/>
    </source>
</evidence>
<keyword evidence="13" id="KW-0675">Receptor</keyword>
<accession>A0A7M1AZD2</accession>
<keyword evidence="3 8" id="KW-1134">Transmembrane beta strand</keyword>
<feature type="domain" description="TonB-dependent receptor plug" evidence="12">
    <location>
        <begin position="24"/>
        <end position="129"/>
    </location>
</feature>
<protein>
    <submittedName>
        <fullName evidence="13">TonB-dependent receptor</fullName>
    </submittedName>
</protein>
<feature type="chain" id="PRO_5032984048" evidence="10">
    <location>
        <begin position="18"/>
        <end position="666"/>
    </location>
</feature>
<dbReference type="PROSITE" id="PS52016">
    <property type="entry name" value="TONB_DEPENDENT_REC_3"/>
    <property type="match status" value="1"/>
</dbReference>